<evidence type="ECO:0008006" key="3">
    <source>
        <dbReference type="Google" id="ProtNLM"/>
    </source>
</evidence>
<dbReference type="OrthoDB" id="1030945at2"/>
<dbReference type="Pfam" id="PF14085">
    <property type="entry name" value="DUF4265"/>
    <property type="match status" value="1"/>
</dbReference>
<reference evidence="1 2" key="1">
    <citation type="submission" date="2016-10" db="EMBL/GenBank/DDBJ databases">
        <authorList>
            <person name="de Groot N.N."/>
        </authorList>
    </citation>
    <scope>NUCLEOTIDE SEQUENCE [LARGE SCALE GENOMIC DNA]</scope>
    <source>
        <strain evidence="1 2">CGMCC 1.12333</strain>
    </source>
</reference>
<protein>
    <recommendedName>
        <fullName evidence="3">DUF4265 domain-containing protein</fullName>
    </recommendedName>
</protein>
<name>A0A1I7H4D5_9FLAO</name>
<sequence>MEETKKTNDKKEAVVPVNVALPNHWATSAETLWATPLGEDLYQIENVPFYAYGLNYKDIVKANIIGKAEIPLAHELVKKGGHQTFRLSFATGIQKEFQEKILNGFKSLHVTYERANETYVALDMKPQGVFKEVFAVLNKLVENGILSFETCEARVFGTFDDKPKL</sequence>
<keyword evidence="2" id="KW-1185">Reference proteome</keyword>
<dbReference type="EMBL" id="FPBK01000007">
    <property type="protein sequence ID" value="SFU55567.1"/>
    <property type="molecule type" value="Genomic_DNA"/>
</dbReference>
<evidence type="ECO:0000313" key="1">
    <source>
        <dbReference type="EMBL" id="SFU55567.1"/>
    </source>
</evidence>
<dbReference type="Proteomes" id="UP000199138">
    <property type="component" value="Unassembled WGS sequence"/>
</dbReference>
<gene>
    <name evidence="1" type="ORF">SAMN05216480_10745</name>
</gene>
<organism evidence="1 2">
    <name type="scientific">Pustulibacterium marinum</name>
    <dbReference type="NCBI Taxonomy" id="1224947"/>
    <lineage>
        <taxon>Bacteria</taxon>
        <taxon>Pseudomonadati</taxon>
        <taxon>Bacteroidota</taxon>
        <taxon>Flavobacteriia</taxon>
        <taxon>Flavobacteriales</taxon>
        <taxon>Flavobacteriaceae</taxon>
        <taxon>Pustulibacterium</taxon>
    </lineage>
</organism>
<dbReference type="InterPro" id="IPR025361">
    <property type="entry name" value="DUF4265"/>
</dbReference>
<evidence type="ECO:0000313" key="2">
    <source>
        <dbReference type="Proteomes" id="UP000199138"/>
    </source>
</evidence>
<proteinExistence type="predicted"/>
<dbReference type="STRING" id="1224947.SAMN05216480_10745"/>
<accession>A0A1I7H4D5</accession>
<dbReference type="RefSeq" id="WP_093025112.1">
    <property type="nucleotide sequence ID" value="NZ_FPBK01000007.1"/>
</dbReference>
<dbReference type="AlphaFoldDB" id="A0A1I7H4D5"/>